<feature type="non-terminal residue" evidence="1">
    <location>
        <position position="1"/>
    </location>
</feature>
<evidence type="ECO:0000313" key="2">
    <source>
        <dbReference type="Proteomes" id="UP000324897"/>
    </source>
</evidence>
<organism evidence="1 2">
    <name type="scientific">Eragrostis curvula</name>
    <name type="common">weeping love grass</name>
    <dbReference type="NCBI Taxonomy" id="38414"/>
    <lineage>
        <taxon>Eukaryota</taxon>
        <taxon>Viridiplantae</taxon>
        <taxon>Streptophyta</taxon>
        <taxon>Embryophyta</taxon>
        <taxon>Tracheophyta</taxon>
        <taxon>Spermatophyta</taxon>
        <taxon>Magnoliopsida</taxon>
        <taxon>Liliopsida</taxon>
        <taxon>Poales</taxon>
        <taxon>Poaceae</taxon>
        <taxon>PACMAD clade</taxon>
        <taxon>Chloridoideae</taxon>
        <taxon>Eragrostideae</taxon>
        <taxon>Eragrostidinae</taxon>
        <taxon>Eragrostis</taxon>
    </lineage>
</organism>
<dbReference type="Gramene" id="TVU19785">
    <property type="protein sequence ID" value="TVU19785"/>
    <property type="gene ID" value="EJB05_35956"/>
</dbReference>
<gene>
    <name evidence="1" type="ORF">EJB05_35956</name>
</gene>
<proteinExistence type="predicted"/>
<name>A0A5J9U835_9POAL</name>
<reference evidence="1 2" key="1">
    <citation type="journal article" date="2019" name="Sci. Rep.">
        <title>A high-quality genome of Eragrostis curvula grass provides insights into Poaceae evolution and supports new strategies to enhance forage quality.</title>
        <authorList>
            <person name="Carballo J."/>
            <person name="Santos B.A.C.M."/>
            <person name="Zappacosta D."/>
            <person name="Garbus I."/>
            <person name="Selva J.P."/>
            <person name="Gallo C.A."/>
            <person name="Diaz A."/>
            <person name="Albertini E."/>
            <person name="Caccamo M."/>
            <person name="Echenique V."/>
        </authorList>
    </citation>
    <scope>NUCLEOTIDE SEQUENCE [LARGE SCALE GENOMIC DNA]</scope>
    <source>
        <strain evidence="2">cv. Victoria</strain>
        <tissue evidence="1">Leaf</tissue>
    </source>
</reference>
<keyword evidence="2" id="KW-1185">Reference proteome</keyword>
<feature type="non-terminal residue" evidence="1">
    <location>
        <position position="108"/>
    </location>
</feature>
<dbReference type="EMBL" id="RWGY01000029">
    <property type="protein sequence ID" value="TVU19785.1"/>
    <property type="molecule type" value="Genomic_DNA"/>
</dbReference>
<accession>A0A5J9U835</accession>
<protein>
    <submittedName>
        <fullName evidence="1">Uncharacterized protein</fullName>
    </submittedName>
</protein>
<sequence>MRLICHRGVIGHDCRPAGVHSAQRQFSGGSGIRRSARELDGSFIADCSVQVIDGYGASEVTDELLFTISSLQVEKGLQLTEEEVHCDSQAVLSVAGSMISTIQVQSPK</sequence>
<dbReference type="Proteomes" id="UP000324897">
    <property type="component" value="Chromosome 7"/>
</dbReference>
<dbReference type="AlphaFoldDB" id="A0A5J9U835"/>
<comment type="caution">
    <text evidence="1">The sequence shown here is derived from an EMBL/GenBank/DDBJ whole genome shotgun (WGS) entry which is preliminary data.</text>
</comment>
<evidence type="ECO:0000313" key="1">
    <source>
        <dbReference type="EMBL" id="TVU19785.1"/>
    </source>
</evidence>